<accession>A0A517YDN4</accession>
<dbReference type="InterPro" id="IPR001789">
    <property type="entry name" value="Sig_transdc_resp-reg_receiver"/>
</dbReference>
<feature type="domain" description="Response regulatory" evidence="18">
    <location>
        <begin position="4"/>
        <end position="118"/>
    </location>
</feature>
<dbReference type="PROSITE" id="PS50045">
    <property type="entry name" value="SIGMA54_INTERACT_4"/>
    <property type="match status" value="1"/>
</dbReference>
<dbReference type="CDD" id="cd00156">
    <property type="entry name" value="REC"/>
    <property type="match status" value="1"/>
</dbReference>
<dbReference type="Pfam" id="PF25601">
    <property type="entry name" value="AAA_lid_14"/>
    <property type="match status" value="1"/>
</dbReference>
<evidence type="ECO:0000259" key="17">
    <source>
        <dbReference type="PROSITE" id="PS50045"/>
    </source>
</evidence>
<dbReference type="SMART" id="SM00382">
    <property type="entry name" value="AAA"/>
    <property type="match status" value="1"/>
</dbReference>
<proteinExistence type="predicted"/>
<dbReference type="SUPFAM" id="SSF46689">
    <property type="entry name" value="Homeodomain-like"/>
    <property type="match status" value="1"/>
</dbReference>
<evidence type="ECO:0000256" key="9">
    <source>
        <dbReference type="ARBA" id="ARBA00023015"/>
    </source>
</evidence>
<evidence type="ECO:0000256" key="14">
    <source>
        <dbReference type="ARBA" id="ARBA00029881"/>
    </source>
</evidence>
<evidence type="ECO:0000256" key="4">
    <source>
        <dbReference type="ARBA" id="ARBA00022491"/>
    </source>
</evidence>
<dbReference type="RefSeq" id="WP_145090462.1">
    <property type="nucleotide sequence ID" value="NZ_CP036274.1"/>
</dbReference>
<keyword evidence="11" id="KW-0010">Activator</keyword>
<dbReference type="GO" id="GO:0005737">
    <property type="term" value="C:cytoplasm"/>
    <property type="evidence" value="ECO:0007669"/>
    <property type="project" value="UniProtKB-SubCell"/>
</dbReference>
<evidence type="ECO:0000256" key="11">
    <source>
        <dbReference type="ARBA" id="ARBA00023159"/>
    </source>
</evidence>
<sequence length="476" mass="52705">MTAQLLVVDDEPNILFSIEHCLKSNDLRVITAGTAVKGIEIVRKERPDAVLLDIRLPDMNGLDAYLEMRRLDASVPIVLMTAFAKTATAIEAMSRGAFDYLIKPVDLANLKTVIAKALTVSRLNRVPAVLPTEHESLEQADQILGRSPQMQEVYKAIGRIAQQDAPVLILGESGTGKELIARAVFHYSRRKDRPFLAMNCAALPETLLESELFGHEKGAFTGADSRRIGKFEQVNGGTLFLDEIGDMSLTTQAKALRLLQEQQFERLGGNATVKTDVRIIAATNQDLPRRVASGLFRLDLYYRLNGFTISLPPLRERATDIPLLTDHFLRQMSTDLNKPVRGVSVEARQVLQEHAWPGNVRELQSAVRYGVLQAAGNTIEVSDLPASLRLIGKRNGLSSGEQPTSYDLSARVRQLLAAGDRDLYRRLQNEFDDVLLKLVWQESGGNQVRMAEILGISRMTLRSKLRACGLLGDDAN</sequence>
<evidence type="ECO:0000256" key="15">
    <source>
        <dbReference type="ARBA" id="ARBA00031910"/>
    </source>
</evidence>
<protein>
    <recommendedName>
        <fullName evidence="2">DNA-binding transcriptional regulator NtrC</fullName>
    </recommendedName>
    <alternativeName>
        <fullName evidence="14">Nitrogen regulation protein NR(I)</fullName>
    </alternativeName>
    <alternativeName>
        <fullName evidence="15">Nitrogen regulator I</fullName>
    </alternativeName>
</protein>
<comment type="subcellular location">
    <subcellularLocation>
        <location evidence="1">Cytoplasm</location>
    </subcellularLocation>
</comment>
<evidence type="ECO:0000256" key="3">
    <source>
        <dbReference type="ARBA" id="ARBA00022490"/>
    </source>
</evidence>
<evidence type="ECO:0000313" key="20">
    <source>
        <dbReference type="Proteomes" id="UP000315017"/>
    </source>
</evidence>
<dbReference type="InterPro" id="IPR027417">
    <property type="entry name" value="P-loop_NTPase"/>
</dbReference>
<dbReference type="SUPFAM" id="SSF52172">
    <property type="entry name" value="CheY-like"/>
    <property type="match status" value="1"/>
</dbReference>
<dbReference type="GO" id="GO:0043565">
    <property type="term" value="F:sequence-specific DNA binding"/>
    <property type="evidence" value="ECO:0007669"/>
    <property type="project" value="InterPro"/>
</dbReference>
<keyword evidence="12" id="KW-0804">Transcription</keyword>
<dbReference type="CDD" id="cd00009">
    <property type="entry name" value="AAA"/>
    <property type="match status" value="1"/>
</dbReference>
<dbReference type="PROSITE" id="PS50110">
    <property type="entry name" value="RESPONSE_REGULATORY"/>
    <property type="match status" value="1"/>
</dbReference>
<evidence type="ECO:0000256" key="8">
    <source>
        <dbReference type="ARBA" id="ARBA00023012"/>
    </source>
</evidence>
<reference evidence="19 20" key="1">
    <citation type="submission" date="2019-02" db="EMBL/GenBank/DDBJ databases">
        <title>Deep-cultivation of Planctomycetes and their phenomic and genomic characterization uncovers novel biology.</title>
        <authorList>
            <person name="Wiegand S."/>
            <person name="Jogler M."/>
            <person name="Boedeker C."/>
            <person name="Pinto D."/>
            <person name="Vollmers J."/>
            <person name="Rivas-Marin E."/>
            <person name="Kohn T."/>
            <person name="Peeters S.H."/>
            <person name="Heuer A."/>
            <person name="Rast P."/>
            <person name="Oberbeckmann S."/>
            <person name="Bunk B."/>
            <person name="Jeske O."/>
            <person name="Meyerdierks A."/>
            <person name="Storesund J.E."/>
            <person name="Kallscheuer N."/>
            <person name="Luecker S."/>
            <person name="Lage O.M."/>
            <person name="Pohl T."/>
            <person name="Merkel B.J."/>
            <person name="Hornburger P."/>
            <person name="Mueller R.-W."/>
            <person name="Bruemmer F."/>
            <person name="Labrenz M."/>
            <person name="Spormann A.M."/>
            <person name="Op den Camp H."/>
            <person name="Overmann J."/>
            <person name="Amann R."/>
            <person name="Jetten M.S.M."/>
            <person name="Mascher T."/>
            <person name="Medema M.H."/>
            <person name="Devos D.P."/>
            <person name="Kaster A.-K."/>
            <person name="Ovreas L."/>
            <person name="Rohde M."/>
            <person name="Galperin M.Y."/>
            <person name="Jogler C."/>
        </authorList>
    </citation>
    <scope>NUCLEOTIDE SEQUENCE [LARGE SCALE GENOMIC DNA]</scope>
    <source>
        <strain evidence="19 20">ETA_A8</strain>
    </source>
</reference>
<evidence type="ECO:0000256" key="16">
    <source>
        <dbReference type="PROSITE-ProRule" id="PRU00169"/>
    </source>
</evidence>
<dbReference type="PANTHER" id="PTHR32071">
    <property type="entry name" value="TRANSCRIPTIONAL REGULATORY PROTEIN"/>
    <property type="match status" value="1"/>
</dbReference>
<dbReference type="Proteomes" id="UP000315017">
    <property type="component" value="Chromosome"/>
</dbReference>
<dbReference type="PRINTS" id="PR01590">
    <property type="entry name" value="HTHFIS"/>
</dbReference>
<dbReference type="InterPro" id="IPR002078">
    <property type="entry name" value="Sigma_54_int"/>
</dbReference>
<feature type="domain" description="Sigma-54 factor interaction" evidence="17">
    <location>
        <begin position="143"/>
        <end position="372"/>
    </location>
</feature>
<dbReference type="GO" id="GO:0000160">
    <property type="term" value="P:phosphorelay signal transduction system"/>
    <property type="evidence" value="ECO:0007669"/>
    <property type="project" value="UniProtKB-KW"/>
</dbReference>
<dbReference type="Pfam" id="PF02954">
    <property type="entry name" value="HTH_8"/>
    <property type="match status" value="1"/>
</dbReference>
<evidence type="ECO:0000259" key="18">
    <source>
        <dbReference type="PROSITE" id="PS50110"/>
    </source>
</evidence>
<dbReference type="SUPFAM" id="SSF52540">
    <property type="entry name" value="P-loop containing nucleoside triphosphate hydrolases"/>
    <property type="match status" value="1"/>
</dbReference>
<keyword evidence="13" id="KW-0535">Nitrogen fixation</keyword>
<evidence type="ECO:0000256" key="13">
    <source>
        <dbReference type="ARBA" id="ARBA00023231"/>
    </source>
</evidence>
<dbReference type="Gene3D" id="3.40.50.2300">
    <property type="match status" value="1"/>
</dbReference>
<evidence type="ECO:0000256" key="12">
    <source>
        <dbReference type="ARBA" id="ARBA00023163"/>
    </source>
</evidence>
<dbReference type="Gene3D" id="3.40.50.300">
    <property type="entry name" value="P-loop containing nucleotide triphosphate hydrolases"/>
    <property type="match status" value="1"/>
</dbReference>
<dbReference type="InterPro" id="IPR002197">
    <property type="entry name" value="HTH_Fis"/>
</dbReference>
<dbReference type="InterPro" id="IPR058031">
    <property type="entry name" value="AAA_lid_NorR"/>
</dbReference>
<evidence type="ECO:0000256" key="6">
    <source>
        <dbReference type="ARBA" id="ARBA00022741"/>
    </source>
</evidence>
<keyword evidence="10" id="KW-0238">DNA-binding</keyword>
<dbReference type="FunFam" id="3.40.50.300:FF:000006">
    <property type="entry name" value="DNA-binding transcriptional regulator NtrC"/>
    <property type="match status" value="1"/>
</dbReference>
<dbReference type="Gene3D" id="1.10.10.60">
    <property type="entry name" value="Homeodomain-like"/>
    <property type="match status" value="1"/>
</dbReference>
<keyword evidence="4" id="KW-0678">Repressor</keyword>
<dbReference type="InterPro" id="IPR009057">
    <property type="entry name" value="Homeodomain-like_sf"/>
</dbReference>
<evidence type="ECO:0000256" key="5">
    <source>
        <dbReference type="ARBA" id="ARBA00022553"/>
    </source>
</evidence>
<dbReference type="OrthoDB" id="9803970at2"/>
<keyword evidence="5 16" id="KW-0597">Phosphoprotein</keyword>
<evidence type="ECO:0000256" key="10">
    <source>
        <dbReference type="ARBA" id="ARBA00023125"/>
    </source>
</evidence>
<evidence type="ECO:0000256" key="7">
    <source>
        <dbReference type="ARBA" id="ARBA00022840"/>
    </source>
</evidence>
<keyword evidence="9" id="KW-0805">Transcription regulation</keyword>
<dbReference type="SMART" id="SM00448">
    <property type="entry name" value="REC"/>
    <property type="match status" value="1"/>
</dbReference>
<dbReference type="EMBL" id="CP036274">
    <property type="protein sequence ID" value="QDU28344.1"/>
    <property type="molecule type" value="Genomic_DNA"/>
</dbReference>
<dbReference type="GO" id="GO:0006355">
    <property type="term" value="P:regulation of DNA-templated transcription"/>
    <property type="evidence" value="ECO:0007669"/>
    <property type="project" value="InterPro"/>
</dbReference>
<dbReference type="KEGG" id="aagg:ETAA8_34440"/>
<dbReference type="Gene3D" id="1.10.8.60">
    <property type="match status" value="1"/>
</dbReference>
<gene>
    <name evidence="19" type="primary">zraR_7</name>
    <name evidence="19" type="ORF">ETAA8_34440</name>
</gene>
<evidence type="ECO:0000256" key="1">
    <source>
        <dbReference type="ARBA" id="ARBA00004496"/>
    </source>
</evidence>
<keyword evidence="6" id="KW-0547">Nucleotide-binding</keyword>
<dbReference type="Pfam" id="PF00158">
    <property type="entry name" value="Sigma54_activat"/>
    <property type="match status" value="1"/>
</dbReference>
<dbReference type="InterPro" id="IPR003593">
    <property type="entry name" value="AAA+_ATPase"/>
</dbReference>
<keyword evidence="7" id="KW-0067">ATP-binding</keyword>
<dbReference type="InterPro" id="IPR011006">
    <property type="entry name" value="CheY-like_superfamily"/>
</dbReference>
<name>A0A517YDN4_9BACT</name>
<feature type="modified residue" description="4-aspartylphosphate" evidence="16">
    <location>
        <position position="53"/>
    </location>
</feature>
<keyword evidence="8" id="KW-0902">Two-component regulatory system</keyword>
<evidence type="ECO:0000313" key="19">
    <source>
        <dbReference type="EMBL" id="QDU28344.1"/>
    </source>
</evidence>
<keyword evidence="20" id="KW-1185">Reference proteome</keyword>
<dbReference type="PANTHER" id="PTHR32071:SF95">
    <property type="entry name" value="DNA-BINDING TRANSCRIPTIONAL REGULATOR NTRC"/>
    <property type="match status" value="1"/>
</dbReference>
<dbReference type="PROSITE" id="PS00675">
    <property type="entry name" value="SIGMA54_INTERACT_1"/>
    <property type="match status" value="1"/>
</dbReference>
<dbReference type="AlphaFoldDB" id="A0A517YDN4"/>
<evidence type="ECO:0000256" key="2">
    <source>
        <dbReference type="ARBA" id="ARBA00019059"/>
    </source>
</evidence>
<dbReference type="Pfam" id="PF00072">
    <property type="entry name" value="Response_reg"/>
    <property type="match status" value="1"/>
</dbReference>
<keyword evidence="3" id="KW-0963">Cytoplasm</keyword>
<dbReference type="GO" id="GO:0005524">
    <property type="term" value="F:ATP binding"/>
    <property type="evidence" value="ECO:0007669"/>
    <property type="project" value="UniProtKB-KW"/>
</dbReference>
<dbReference type="InterPro" id="IPR025662">
    <property type="entry name" value="Sigma_54_int_dom_ATP-bd_1"/>
</dbReference>
<organism evidence="19 20">
    <name type="scientific">Anatilimnocola aggregata</name>
    <dbReference type="NCBI Taxonomy" id="2528021"/>
    <lineage>
        <taxon>Bacteria</taxon>
        <taxon>Pseudomonadati</taxon>
        <taxon>Planctomycetota</taxon>
        <taxon>Planctomycetia</taxon>
        <taxon>Pirellulales</taxon>
        <taxon>Pirellulaceae</taxon>
        <taxon>Anatilimnocola</taxon>
    </lineage>
</organism>